<name>A0A8K0D2T2_IGNLU</name>
<keyword evidence="2" id="KW-1185">Reference proteome</keyword>
<dbReference type="AlphaFoldDB" id="A0A8K0D2T2"/>
<accession>A0A8K0D2T2</accession>
<comment type="caution">
    <text evidence="1">The sequence shown here is derived from an EMBL/GenBank/DDBJ whole genome shotgun (WGS) entry which is preliminary data.</text>
</comment>
<sequence>MHITLTQVTAQVTLQVLSKPRRYDLSQGGHYVTVEDRQNVTGDPFKDTTAPSTTHVDGWLQQPPEIYRLNVQSRVFQFEVRDLPGAARLRQSESSTLVGRAKMVYAGSK</sequence>
<organism evidence="1 2">
    <name type="scientific">Ignelater luminosus</name>
    <name type="common">Cucubano</name>
    <name type="synonym">Pyrophorus luminosus</name>
    <dbReference type="NCBI Taxonomy" id="2038154"/>
    <lineage>
        <taxon>Eukaryota</taxon>
        <taxon>Metazoa</taxon>
        <taxon>Ecdysozoa</taxon>
        <taxon>Arthropoda</taxon>
        <taxon>Hexapoda</taxon>
        <taxon>Insecta</taxon>
        <taxon>Pterygota</taxon>
        <taxon>Neoptera</taxon>
        <taxon>Endopterygota</taxon>
        <taxon>Coleoptera</taxon>
        <taxon>Polyphaga</taxon>
        <taxon>Elateriformia</taxon>
        <taxon>Elateroidea</taxon>
        <taxon>Elateridae</taxon>
        <taxon>Agrypninae</taxon>
        <taxon>Pyrophorini</taxon>
        <taxon>Ignelater</taxon>
    </lineage>
</organism>
<protein>
    <submittedName>
        <fullName evidence="1">Uncharacterized protein</fullName>
    </submittedName>
</protein>
<dbReference type="Proteomes" id="UP000801492">
    <property type="component" value="Unassembled WGS sequence"/>
</dbReference>
<evidence type="ECO:0000313" key="2">
    <source>
        <dbReference type="Proteomes" id="UP000801492"/>
    </source>
</evidence>
<proteinExistence type="predicted"/>
<reference evidence="1" key="1">
    <citation type="submission" date="2019-08" db="EMBL/GenBank/DDBJ databases">
        <title>The genome of the North American firefly Photinus pyralis.</title>
        <authorList>
            <consortium name="Photinus pyralis genome working group"/>
            <person name="Fallon T.R."/>
            <person name="Sander Lower S.E."/>
            <person name="Weng J.-K."/>
        </authorList>
    </citation>
    <scope>NUCLEOTIDE SEQUENCE</scope>
    <source>
        <strain evidence="1">TRF0915ILg1</strain>
        <tissue evidence="1">Whole body</tissue>
    </source>
</reference>
<gene>
    <name evidence="1" type="ORF">ILUMI_10240</name>
</gene>
<evidence type="ECO:0000313" key="1">
    <source>
        <dbReference type="EMBL" id="KAF2895937.1"/>
    </source>
</evidence>
<dbReference type="EMBL" id="VTPC01005503">
    <property type="protein sequence ID" value="KAF2895937.1"/>
    <property type="molecule type" value="Genomic_DNA"/>
</dbReference>